<evidence type="ECO:0000313" key="2">
    <source>
        <dbReference type="EMBL" id="KAK4548157.1"/>
    </source>
</evidence>
<protein>
    <submittedName>
        <fullName evidence="2">Uncharacterized protein</fullName>
    </submittedName>
</protein>
<name>A0AAV9JRL1_9PEZI</name>
<sequence>MKGSQRMGGKPEPSKHKAREDKRTNNARASKGRAPKKNTQEKKGVDTTAGFDSQLHRVAADAGRPPRVSKQGVPPRRRGLIKSTLATRASSALMRTPSPEPMIWERTVPRAASPLIHPTYDQDLSELEDAADDDADGLIDDTLAPQVVGSGEMDGSVRMSGGVGMSGVESSEDGKTSDDVEMSSNSVRILSYPDGSGGTEGNWTSGQDVMPEQPDQNKSNAGSQMQETNTPPPQSVNGGGGTELASVTSAIIPHSHVASPRDESLGGDNGAQVDSEPAEGGGDDTDGPSQAAEERIDGGDKPKGDVEDKDDGNDKDGEPNGGQSPDEDEDEEDWEEGLGADAFGL</sequence>
<feature type="compositionally biased region" description="Acidic residues" evidence="1">
    <location>
        <begin position="123"/>
        <end position="139"/>
    </location>
</feature>
<evidence type="ECO:0000313" key="3">
    <source>
        <dbReference type="Proteomes" id="UP001324427"/>
    </source>
</evidence>
<keyword evidence="3" id="KW-1185">Reference proteome</keyword>
<feature type="compositionally biased region" description="Acidic residues" evidence="1">
    <location>
        <begin position="325"/>
        <end position="338"/>
    </location>
</feature>
<feature type="region of interest" description="Disordered" evidence="1">
    <location>
        <begin position="117"/>
        <end position="345"/>
    </location>
</feature>
<dbReference type="Proteomes" id="UP001324427">
    <property type="component" value="Unassembled WGS sequence"/>
</dbReference>
<accession>A0AAV9JRL1</accession>
<comment type="caution">
    <text evidence="2">The sequence shown here is derived from an EMBL/GenBank/DDBJ whole genome shotgun (WGS) entry which is preliminary data.</text>
</comment>
<dbReference type="AlphaFoldDB" id="A0AAV9JRL1"/>
<proteinExistence type="predicted"/>
<dbReference type="EMBL" id="JAVFHQ010000008">
    <property type="protein sequence ID" value="KAK4548157.1"/>
    <property type="molecule type" value="Genomic_DNA"/>
</dbReference>
<organism evidence="2 3">
    <name type="scientific">Oleoguttula mirabilis</name>
    <dbReference type="NCBI Taxonomy" id="1507867"/>
    <lineage>
        <taxon>Eukaryota</taxon>
        <taxon>Fungi</taxon>
        <taxon>Dikarya</taxon>
        <taxon>Ascomycota</taxon>
        <taxon>Pezizomycotina</taxon>
        <taxon>Dothideomycetes</taxon>
        <taxon>Dothideomycetidae</taxon>
        <taxon>Mycosphaerellales</taxon>
        <taxon>Teratosphaeriaceae</taxon>
        <taxon>Oleoguttula</taxon>
    </lineage>
</organism>
<gene>
    <name evidence="2" type="ORF">LTR36_010026</name>
</gene>
<feature type="compositionally biased region" description="Polar residues" evidence="1">
    <location>
        <begin position="214"/>
        <end position="229"/>
    </location>
</feature>
<feature type="compositionally biased region" description="Basic and acidic residues" evidence="1">
    <location>
        <begin position="292"/>
        <end position="318"/>
    </location>
</feature>
<evidence type="ECO:0000256" key="1">
    <source>
        <dbReference type="SAM" id="MobiDB-lite"/>
    </source>
</evidence>
<feature type="compositionally biased region" description="Basic and acidic residues" evidence="1">
    <location>
        <begin position="12"/>
        <end position="24"/>
    </location>
</feature>
<feature type="region of interest" description="Disordered" evidence="1">
    <location>
        <begin position="1"/>
        <end position="83"/>
    </location>
</feature>
<reference evidence="2 3" key="1">
    <citation type="submission" date="2021-11" db="EMBL/GenBank/DDBJ databases">
        <title>Black yeast isolated from Biological Soil Crust.</title>
        <authorList>
            <person name="Kurbessoian T."/>
        </authorList>
    </citation>
    <scope>NUCLEOTIDE SEQUENCE [LARGE SCALE GENOMIC DNA]</scope>
    <source>
        <strain evidence="2 3">CCFEE 5522</strain>
    </source>
</reference>